<sequence length="234" mass="26708">MQQNTDSIESLKEETRQLVGHQLPKETFYDFTHPNNRMLVAVTSLRAGYADVAYKLFQTIAEEGPKENANHHFAYVRSLIEMAEMDAQAGRFSQAETLMEQALEAYPESMGYMMSRVHLEVYLAYYKFYAGKKEEAMKQIESICKREQQKFEALPEHDAKSLIGPGLCYAIHQYALFYAVDGAWIQAVNKMKEMLPYAPAIDPAAVQEAERLLAGEKAEEAFNRYTEAICYNDA</sequence>
<reference evidence="1 2" key="1">
    <citation type="submission" date="2020-07" db="EMBL/GenBank/DDBJ databases">
        <authorList>
            <person name="Feng H."/>
        </authorList>
    </citation>
    <scope>NUCLEOTIDE SEQUENCE [LARGE SCALE GENOMIC DNA]</scope>
    <source>
        <strain evidence="2">s-10</strain>
    </source>
</reference>
<dbReference type="EMBL" id="JACEIQ010000003">
    <property type="protein sequence ID" value="MBA4493586.1"/>
    <property type="molecule type" value="Genomic_DNA"/>
</dbReference>
<evidence type="ECO:0008006" key="3">
    <source>
        <dbReference type="Google" id="ProtNLM"/>
    </source>
</evidence>
<gene>
    <name evidence="1" type="ORF">H1191_04630</name>
</gene>
<dbReference type="SUPFAM" id="SSF48452">
    <property type="entry name" value="TPR-like"/>
    <property type="match status" value="1"/>
</dbReference>
<dbReference type="Gene3D" id="1.25.40.10">
    <property type="entry name" value="Tetratricopeptide repeat domain"/>
    <property type="match status" value="1"/>
</dbReference>
<dbReference type="RefSeq" id="WP_181750829.1">
    <property type="nucleotide sequence ID" value="NZ_JACEIQ010000003.1"/>
</dbReference>
<proteinExistence type="predicted"/>
<organism evidence="1 2">
    <name type="scientific">Paenactinomyces guangxiensis</name>
    <dbReference type="NCBI Taxonomy" id="1490290"/>
    <lineage>
        <taxon>Bacteria</taxon>
        <taxon>Bacillati</taxon>
        <taxon>Bacillota</taxon>
        <taxon>Bacilli</taxon>
        <taxon>Bacillales</taxon>
        <taxon>Thermoactinomycetaceae</taxon>
        <taxon>Paenactinomyces</taxon>
    </lineage>
</organism>
<evidence type="ECO:0000313" key="2">
    <source>
        <dbReference type="Proteomes" id="UP000535491"/>
    </source>
</evidence>
<dbReference type="Proteomes" id="UP000535491">
    <property type="component" value="Unassembled WGS sequence"/>
</dbReference>
<comment type="caution">
    <text evidence="1">The sequence shown here is derived from an EMBL/GenBank/DDBJ whole genome shotgun (WGS) entry which is preliminary data.</text>
</comment>
<dbReference type="InterPro" id="IPR011990">
    <property type="entry name" value="TPR-like_helical_dom_sf"/>
</dbReference>
<accession>A0A7W1WPM4</accession>
<protein>
    <recommendedName>
        <fullName evidence="3">Tetratricopeptide repeat protein</fullName>
    </recommendedName>
</protein>
<evidence type="ECO:0000313" key="1">
    <source>
        <dbReference type="EMBL" id="MBA4493586.1"/>
    </source>
</evidence>
<name>A0A7W1WPM4_9BACL</name>
<dbReference type="AlphaFoldDB" id="A0A7W1WPM4"/>
<keyword evidence="2" id="KW-1185">Reference proteome</keyword>